<dbReference type="Proteomes" id="UP001595758">
    <property type="component" value="Unassembled WGS sequence"/>
</dbReference>
<protein>
    <recommendedName>
        <fullName evidence="6">Inclusion membrane protein A</fullName>
    </recommendedName>
</protein>
<feature type="transmembrane region" description="Helical" evidence="3">
    <location>
        <begin position="84"/>
        <end position="103"/>
    </location>
</feature>
<evidence type="ECO:0000256" key="1">
    <source>
        <dbReference type="SAM" id="Coils"/>
    </source>
</evidence>
<keyword evidence="3" id="KW-0812">Transmembrane</keyword>
<feature type="compositionally biased region" description="Low complexity" evidence="2">
    <location>
        <begin position="279"/>
        <end position="289"/>
    </location>
</feature>
<evidence type="ECO:0000256" key="3">
    <source>
        <dbReference type="SAM" id="Phobius"/>
    </source>
</evidence>
<reference evidence="5" key="1">
    <citation type="journal article" date="2019" name="Int. J. Syst. Evol. Microbiol.">
        <title>The Global Catalogue of Microorganisms (GCM) 10K type strain sequencing project: providing services to taxonomists for standard genome sequencing and annotation.</title>
        <authorList>
            <consortium name="The Broad Institute Genomics Platform"/>
            <consortium name="The Broad Institute Genome Sequencing Center for Infectious Disease"/>
            <person name="Wu L."/>
            <person name="Ma J."/>
        </authorList>
    </citation>
    <scope>NUCLEOTIDE SEQUENCE [LARGE SCALE GENOMIC DNA]</scope>
    <source>
        <strain evidence="5">CCUG 59858</strain>
    </source>
</reference>
<feature type="transmembrane region" description="Helical" evidence="3">
    <location>
        <begin position="109"/>
        <end position="130"/>
    </location>
</feature>
<evidence type="ECO:0000256" key="2">
    <source>
        <dbReference type="SAM" id="MobiDB-lite"/>
    </source>
</evidence>
<keyword evidence="1" id="KW-0175">Coiled coil</keyword>
<feature type="coiled-coil region" evidence="1">
    <location>
        <begin position="166"/>
        <end position="200"/>
    </location>
</feature>
<evidence type="ECO:0000313" key="4">
    <source>
        <dbReference type="EMBL" id="MFC3908162.1"/>
    </source>
</evidence>
<organism evidence="4 5">
    <name type="scientific">Legionella dresdenensis</name>
    <dbReference type="NCBI Taxonomy" id="450200"/>
    <lineage>
        <taxon>Bacteria</taxon>
        <taxon>Pseudomonadati</taxon>
        <taxon>Pseudomonadota</taxon>
        <taxon>Gammaproteobacteria</taxon>
        <taxon>Legionellales</taxon>
        <taxon>Legionellaceae</taxon>
        <taxon>Legionella</taxon>
    </lineage>
</organism>
<name>A0ABV8CD83_9GAMM</name>
<dbReference type="RefSeq" id="WP_382341199.1">
    <property type="nucleotide sequence ID" value="NZ_JBHSAB010000003.1"/>
</dbReference>
<keyword evidence="5" id="KW-1185">Reference proteome</keyword>
<sequence>MEFLDSILAHLGNLKDWIGDKAASIKDWCSEKWGDFKEWCSDLWDDFTFANVMDWFRQKGIDLKDWFKECWNELAEFAKDRGNWFVLGFAILAFGILVAVGFAAYGAALLSAILLGGAAAAIVALIVLVIKLIMDNRLEEAETLLRESRNDYYEAAANRATASINAKINEQKFQASEEEKKALRTQIELLQKRCNETAVERAKLSADLARNKVQPCAAPQEPGSEEIPPVKPTEPTIPDNHSAPAAETTAPPEPEAPTISDNHSAPAAETTASQEPERPTATPARAVPALFSQSAPLPASAANSEEELEIEFDSPRWLN</sequence>
<accession>A0ABV8CD83</accession>
<feature type="region of interest" description="Disordered" evidence="2">
    <location>
        <begin position="212"/>
        <end position="319"/>
    </location>
</feature>
<proteinExistence type="predicted"/>
<dbReference type="EMBL" id="JBHSAB010000003">
    <property type="protein sequence ID" value="MFC3908162.1"/>
    <property type="molecule type" value="Genomic_DNA"/>
</dbReference>
<comment type="caution">
    <text evidence="4">The sequence shown here is derived from an EMBL/GenBank/DDBJ whole genome shotgun (WGS) entry which is preliminary data.</text>
</comment>
<keyword evidence="3" id="KW-0472">Membrane</keyword>
<evidence type="ECO:0008006" key="6">
    <source>
        <dbReference type="Google" id="ProtNLM"/>
    </source>
</evidence>
<keyword evidence="3" id="KW-1133">Transmembrane helix</keyword>
<gene>
    <name evidence="4" type="ORF">ACFORL_03620</name>
</gene>
<evidence type="ECO:0000313" key="5">
    <source>
        <dbReference type="Proteomes" id="UP001595758"/>
    </source>
</evidence>